<gene>
    <name evidence="2" type="ORF">AVDCRST_MAG89-1761</name>
</gene>
<reference evidence="2" key="1">
    <citation type="submission" date="2020-02" db="EMBL/GenBank/DDBJ databases">
        <authorList>
            <person name="Meier V. D."/>
        </authorList>
    </citation>
    <scope>NUCLEOTIDE SEQUENCE</scope>
    <source>
        <strain evidence="2">AVDCRST_MAG89</strain>
    </source>
</reference>
<evidence type="ECO:0000256" key="1">
    <source>
        <dbReference type="SAM" id="MobiDB-lite"/>
    </source>
</evidence>
<feature type="non-terminal residue" evidence="2">
    <location>
        <position position="33"/>
    </location>
</feature>
<feature type="non-terminal residue" evidence="2">
    <location>
        <position position="1"/>
    </location>
</feature>
<protein>
    <submittedName>
        <fullName evidence="2">Uncharacterized protein</fullName>
    </submittedName>
</protein>
<proteinExistence type="predicted"/>
<feature type="region of interest" description="Disordered" evidence="1">
    <location>
        <begin position="1"/>
        <end position="33"/>
    </location>
</feature>
<dbReference type="AlphaFoldDB" id="A0A6J4L5B6"/>
<sequence>HSRLRRVAPLGAAVDGHRANGRGRGRAPLPGAL</sequence>
<evidence type="ECO:0000313" key="2">
    <source>
        <dbReference type="EMBL" id="CAA9323403.1"/>
    </source>
</evidence>
<accession>A0A6J4L5B6</accession>
<name>A0A6J4L5B6_9BACT</name>
<dbReference type="EMBL" id="CADCTV010000377">
    <property type="protein sequence ID" value="CAA9323403.1"/>
    <property type="molecule type" value="Genomic_DNA"/>
</dbReference>
<organism evidence="2">
    <name type="scientific">uncultured Gemmatimonadota bacterium</name>
    <dbReference type="NCBI Taxonomy" id="203437"/>
    <lineage>
        <taxon>Bacteria</taxon>
        <taxon>Pseudomonadati</taxon>
        <taxon>Gemmatimonadota</taxon>
        <taxon>environmental samples</taxon>
    </lineage>
</organism>